<name>A0A835HK62_9MAGN</name>
<gene>
    <name evidence="2" type="ORF">IFM89_001748</name>
</gene>
<comment type="caution">
    <text evidence="2">The sequence shown here is derived from an EMBL/GenBank/DDBJ whole genome shotgun (WGS) entry which is preliminary data.</text>
</comment>
<organism evidence="2 3">
    <name type="scientific">Coptis chinensis</name>
    <dbReference type="NCBI Taxonomy" id="261450"/>
    <lineage>
        <taxon>Eukaryota</taxon>
        <taxon>Viridiplantae</taxon>
        <taxon>Streptophyta</taxon>
        <taxon>Embryophyta</taxon>
        <taxon>Tracheophyta</taxon>
        <taxon>Spermatophyta</taxon>
        <taxon>Magnoliopsida</taxon>
        <taxon>Ranunculales</taxon>
        <taxon>Ranunculaceae</taxon>
        <taxon>Coptidoideae</taxon>
        <taxon>Coptis</taxon>
    </lineage>
</organism>
<dbReference type="EMBL" id="JADFTS010000006">
    <property type="protein sequence ID" value="KAF9599802.1"/>
    <property type="molecule type" value="Genomic_DNA"/>
</dbReference>
<reference evidence="2 3" key="1">
    <citation type="submission" date="2020-10" db="EMBL/GenBank/DDBJ databases">
        <title>The Coptis chinensis genome and diversification of protoberbering-type alkaloids.</title>
        <authorList>
            <person name="Wang B."/>
            <person name="Shu S."/>
            <person name="Song C."/>
            <person name="Liu Y."/>
        </authorList>
    </citation>
    <scope>NUCLEOTIDE SEQUENCE [LARGE SCALE GENOMIC DNA]</scope>
    <source>
        <strain evidence="2">HL-2020</strain>
        <tissue evidence="2">Leaf</tissue>
    </source>
</reference>
<dbReference type="PANTHER" id="PTHR31672:SF13">
    <property type="entry name" value="F-BOX PROTEIN CPR30-LIKE"/>
    <property type="match status" value="1"/>
</dbReference>
<dbReference type="InterPro" id="IPR006527">
    <property type="entry name" value="F-box-assoc_dom_typ1"/>
</dbReference>
<dbReference type="Pfam" id="PF07734">
    <property type="entry name" value="FBA_1"/>
    <property type="match status" value="1"/>
</dbReference>
<dbReference type="Proteomes" id="UP000631114">
    <property type="component" value="Unassembled WGS sequence"/>
</dbReference>
<dbReference type="SUPFAM" id="SSF50965">
    <property type="entry name" value="Galactose oxidase, central domain"/>
    <property type="match status" value="1"/>
</dbReference>
<dbReference type="InterPro" id="IPR050796">
    <property type="entry name" value="SCF_F-box_component"/>
</dbReference>
<feature type="domain" description="F-box" evidence="1">
    <location>
        <begin position="1"/>
        <end position="47"/>
    </location>
</feature>
<dbReference type="InterPro" id="IPR017451">
    <property type="entry name" value="F-box-assoc_interact_dom"/>
</dbReference>
<sequence length="403" mass="45895">MAEFCDLPEDVVSCILVLLPVTTLLRCKSVCKSLCSVIGSSNFIDKHLKFPPTSKNNCDLIVMIPVKSLDTYFPEFSLLSGEKFEVSTSMEIPGFLDNERNACWTHMVASCNGVICLRHGASRHVSLWNPATRQFRILPELQTRLVRKHKKLNTFLGFGFDIKSNDYKVVKLMFMEYAFTGQTNQVEVYSLSTDSWRIIDVVLPVSFIVSNPRTPYRDEIYCWLGKVESQENGSLVVSYLILSFNFNNEVFETMALPTTLMSNDGLMELAILRENLACINRVGCNTEGWHFEIWMMNEFGIKESWTKLHTVGPFPKSGQIGFSKKGEFLLLLNYKRLCLYDLFTQEEKNLGVGAGPFSRVLKELKVVLYRESLVSITSRNDANNTGHLNSFDGYRGKKKQKLN</sequence>
<dbReference type="InterPro" id="IPR011043">
    <property type="entry name" value="Gal_Oxase/kelch_b-propeller"/>
</dbReference>
<dbReference type="InterPro" id="IPR001810">
    <property type="entry name" value="F-box_dom"/>
</dbReference>
<dbReference type="NCBIfam" id="TIGR01640">
    <property type="entry name" value="F_box_assoc_1"/>
    <property type="match status" value="1"/>
</dbReference>
<dbReference type="SUPFAM" id="SSF81383">
    <property type="entry name" value="F-box domain"/>
    <property type="match status" value="1"/>
</dbReference>
<dbReference type="InterPro" id="IPR036047">
    <property type="entry name" value="F-box-like_dom_sf"/>
</dbReference>
<dbReference type="SMART" id="SM00256">
    <property type="entry name" value="FBOX"/>
    <property type="match status" value="1"/>
</dbReference>
<dbReference type="PANTHER" id="PTHR31672">
    <property type="entry name" value="BNACNNG10540D PROTEIN"/>
    <property type="match status" value="1"/>
</dbReference>
<evidence type="ECO:0000313" key="3">
    <source>
        <dbReference type="Proteomes" id="UP000631114"/>
    </source>
</evidence>
<dbReference type="Pfam" id="PF00646">
    <property type="entry name" value="F-box"/>
    <property type="match status" value="1"/>
</dbReference>
<dbReference type="OrthoDB" id="1867629at2759"/>
<protein>
    <recommendedName>
        <fullName evidence="1">F-box domain-containing protein</fullName>
    </recommendedName>
</protein>
<evidence type="ECO:0000259" key="1">
    <source>
        <dbReference type="PROSITE" id="PS50181"/>
    </source>
</evidence>
<keyword evidence="3" id="KW-1185">Reference proteome</keyword>
<dbReference type="AlphaFoldDB" id="A0A835HK62"/>
<accession>A0A835HK62</accession>
<dbReference type="PROSITE" id="PS50181">
    <property type="entry name" value="FBOX"/>
    <property type="match status" value="1"/>
</dbReference>
<evidence type="ECO:0000313" key="2">
    <source>
        <dbReference type="EMBL" id="KAF9599802.1"/>
    </source>
</evidence>
<proteinExistence type="predicted"/>